<keyword evidence="4" id="KW-1185">Reference proteome</keyword>
<evidence type="ECO:0000256" key="1">
    <source>
        <dbReference type="SAM" id="MobiDB-lite"/>
    </source>
</evidence>
<evidence type="ECO:0000313" key="3">
    <source>
        <dbReference type="EMBL" id="ALS20729.1"/>
    </source>
</evidence>
<evidence type="ECO:0000313" key="4">
    <source>
        <dbReference type="Proteomes" id="UP000061660"/>
    </source>
</evidence>
<dbReference type="EMBL" id="CP013652">
    <property type="protein sequence ID" value="ALS20729.1"/>
    <property type="molecule type" value="Genomic_DNA"/>
</dbReference>
<feature type="transmembrane region" description="Helical" evidence="2">
    <location>
        <begin position="12"/>
        <end position="35"/>
    </location>
</feature>
<feature type="region of interest" description="Disordered" evidence="1">
    <location>
        <begin position="178"/>
        <end position="217"/>
    </location>
</feature>
<reference evidence="4" key="1">
    <citation type="submission" date="2015-12" db="EMBL/GenBank/DDBJ databases">
        <title>Complete genome sequences of two moderately thermophilic Paenibacillus species.</title>
        <authorList>
            <person name="Butler R.III."/>
            <person name="Wang J."/>
            <person name="Stark B.C."/>
            <person name="Pombert J.-F."/>
        </authorList>
    </citation>
    <scope>NUCLEOTIDE SEQUENCE [LARGE SCALE GENOMIC DNA]</scope>
    <source>
        <strain evidence="4">32O-Y</strain>
    </source>
</reference>
<dbReference type="KEGG" id="pnp:IJ22_03400"/>
<dbReference type="PATRIC" id="fig|162209.4.peg.360"/>
<keyword evidence="2" id="KW-0812">Transmembrane</keyword>
<name>A0A0U2U2B3_9BACL</name>
<dbReference type="RefSeq" id="WP_145862485.1">
    <property type="nucleotide sequence ID" value="NZ_CP013652.1"/>
</dbReference>
<dbReference type="Proteomes" id="UP000061660">
    <property type="component" value="Chromosome"/>
</dbReference>
<dbReference type="STRING" id="162209.IJ22_03400"/>
<dbReference type="OrthoDB" id="2628454at2"/>
<protein>
    <submittedName>
        <fullName evidence="3">Uncharacterized protein</fullName>
    </submittedName>
</protein>
<gene>
    <name evidence="3" type="ORF">IJ22_03400</name>
</gene>
<reference evidence="3 4" key="2">
    <citation type="journal article" date="2016" name="Genome Announc.">
        <title>Complete Genome Sequences of Two Interactive Moderate Thermophiles, Paenibacillus napthalenovorans 32O-Y and Paenibacillus sp. 32O-W.</title>
        <authorList>
            <person name="Butler R.R.III."/>
            <person name="Wang J."/>
            <person name="Stark B.C."/>
            <person name="Pombert J.F."/>
        </authorList>
    </citation>
    <scope>NUCLEOTIDE SEQUENCE [LARGE SCALE GENOMIC DNA]</scope>
    <source>
        <strain evidence="3 4">32O-Y</strain>
    </source>
</reference>
<keyword evidence="2" id="KW-0472">Membrane</keyword>
<proteinExistence type="predicted"/>
<evidence type="ECO:0000256" key="2">
    <source>
        <dbReference type="SAM" id="Phobius"/>
    </source>
</evidence>
<accession>A0A0U2U2B3</accession>
<organism evidence="3 4">
    <name type="scientific">Paenibacillus naphthalenovorans</name>
    <dbReference type="NCBI Taxonomy" id="162209"/>
    <lineage>
        <taxon>Bacteria</taxon>
        <taxon>Bacillati</taxon>
        <taxon>Bacillota</taxon>
        <taxon>Bacilli</taxon>
        <taxon>Bacillales</taxon>
        <taxon>Paenibacillaceae</taxon>
        <taxon>Paenibacillus</taxon>
    </lineage>
</organism>
<sequence>MSGILKRPSRWFKWSLLILLAIALGFMIYISYMYWMIRSTTIEDIVQRQHVQEDNGKLKEPESTSPILGNTLEKANEFANKPISKQDAMDAAAILLNSGLSMRDIYFLLGQATDKLNNEEKQHIRDLLLQKLSQQEIDALKAITGKYGKNLIILDPNYPIELVGVYDEEERKKIKKELEARKKQQSSTEEPPTQSTSAPPEAAPSAPSANQRDPKSGITAEIENKYRAELEKLKNTCQAEANGIVNEISAAMDDQEQLDNDALQTIKDKYFKKIADAEKRCSGQVDRIIQNAKQELRDAGLNDTGPNAWKQEYESLKSQAQSKALSRLQNS</sequence>
<feature type="compositionally biased region" description="Low complexity" evidence="1">
    <location>
        <begin position="185"/>
        <end position="209"/>
    </location>
</feature>
<dbReference type="AlphaFoldDB" id="A0A0U2U2B3"/>
<keyword evidence="2" id="KW-1133">Transmembrane helix</keyword>